<feature type="transmembrane region" description="Helical" evidence="1">
    <location>
        <begin position="200"/>
        <end position="220"/>
    </location>
</feature>
<dbReference type="HOGENOM" id="CLU_860647_0_0_1"/>
<reference evidence="3" key="4">
    <citation type="journal article" date="2015" name="G3 (Bethesda)">
        <title>Genome sequences of three phytopathogenic species of the Magnaporthaceae family of fungi.</title>
        <authorList>
            <person name="Okagaki L.H."/>
            <person name="Nunes C.C."/>
            <person name="Sailsbery J."/>
            <person name="Clay B."/>
            <person name="Brown D."/>
            <person name="John T."/>
            <person name="Oh Y."/>
            <person name="Young N."/>
            <person name="Fitzgerald M."/>
            <person name="Haas B.J."/>
            <person name="Zeng Q."/>
            <person name="Young S."/>
            <person name="Adiconis X."/>
            <person name="Fan L."/>
            <person name="Levin J.Z."/>
            <person name="Mitchell T.K."/>
            <person name="Okubara P.A."/>
            <person name="Farman M.L."/>
            <person name="Kohn L.M."/>
            <person name="Birren B."/>
            <person name="Ma L.-J."/>
            <person name="Dean R.A."/>
        </authorList>
    </citation>
    <scope>NUCLEOTIDE SEQUENCE</scope>
    <source>
        <strain evidence="3">R3-111a-1</strain>
    </source>
</reference>
<keyword evidence="1" id="KW-0812">Transmembrane</keyword>
<dbReference type="EMBL" id="GL385397">
    <property type="protein sequence ID" value="EJT76635.1"/>
    <property type="molecule type" value="Genomic_DNA"/>
</dbReference>
<accession>J3NZ52</accession>
<protein>
    <submittedName>
        <fullName evidence="2 3">Uncharacterized protein</fullName>
    </submittedName>
</protein>
<dbReference type="Proteomes" id="UP000006039">
    <property type="component" value="Unassembled WGS sequence"/>
</dbReference>
<evidence type="ECO:0000313" key="3">
    <source>
        <dbReference type="EnsemblFungi" id="EJT76635"/>
    </source>
</evidence>
<reference evidence="2" key="3">
    <citation type="submission" date="2010-09" db="EMBL/GenBank/DDBJ databases">
        <title>Annotation of Gaeumannomyces graminis var. tritici R3-111a-1.</title>
        <authorList>
            <consortium name="The Broad Institute Genome Sequencing Platform"/>
            <person name="Ma L.-J."/>
            <person name="Dead R."/>
            <person name="Young S.K."/>
            <person name="Zeng Q."/>
            <person name="Gargeya S."/>
            <person name="Fitzgerald M."/>
            <person name="Haas B."/>
            <person name="Abouelleil A."/>
            <person name="Alvarado L."/>
            <person name="Arachchi H.M."/>
            <person name="Berlin A."/>
            <person name="Brown A."/>
            <person name="Chapman S.B."/>
            <person name="Chen Z."/>
            <person name="Dunbar C."/>
            <person name="Freedman E."/>
            <person name="Gearin G."/>
            <person name="Gellesch M."/>
            <person name="Goldberg J."/>
            <person name="Griggs A."/>
            <person name="Gujja S."/>
            <person name="Heiman D."/>
            <person name="Howarth C."/>
            <person name="Larson L."/>
            <person name="Lui A."/>
            <person name="MacDonald P.J.P."/>
            <person name="Mehta T."/>
            <person name="Montmayeur A."/>
            <person name="Murphy C."/>
            <person name="Neiman D."/>
            <person name="Pearson M."/>
            <person name="Priest M."/>
            <person name="Roberts A."/>
            <person name="Saif S."/>
            <person name="Shea T."/>
            <person name="Shenoy N."/>
            <person name="Sisk P."/>
            <person name="Stolte C."/>
            <person name="Sykes S."/>
            <person name="Yandava C."/>
            <person name="Wortman J."/>
            <person name="Nusbaum C."/>
            <person name="Birren B."/>
        </authorList>
    </citation>
    <scope>NUCLEOTIDE SEQUENCE</scope>
    <source>
        <strain evidence="2">R3-111a-1</strain>
    </source>
</reference>
<keyword evidence="4" id="KW-1185">Reference proteome</keyword>
<evidence type="ECO:0000313" key="4">
    <source>
        <dbReference type="Proteomes" id="UP000006039"/>
    </source>
</evidence>
<dbReference type="RefSeq" id="XP_009222635.1">
    <property type="nucleotide sequence ID" value="XM_009224371.1"/>
</dbReference>
<keyword evidence="1" id="KW-1133">Transmembrane helix</keyword>
<sequence length="323" mass="34243">MTARSTAAGPRSPLDGFRIGSVTVPSRGDGLNCEHVAGMLTPLSAHEVDAGNPAMADIGLLTFLSVFGHQLPGPLGRATTGELLDWWRGSLESDRDAARPSCAASPRLACGTPAPAPQASARPICHALRATVDDVFDGALVYSTSLHVATLSHHATTTTSGGGGGGTTTRYEGWATRLRPGRPKRLEKLTRRGLFNKLRIAQSFFPTFGIFFYTFVVNAARSDFKDENKWGIGQYLAVASWLPSIIKLGYFLCAHRPTDDGDDIAGLEEGVMTRRNTDLVAAVGLASPGPDPAVLGGLLARRDSDATVVGDVPELAKLKDIKH</sequence>
<reference evidence="3" key="5">
    <citation type="submission" date="2018-04" db="UniProtKB">
        <authorList>
            <consortium name="EnsemblFungi"/>
        </authorList>
    </citation>
    <scope>IDENTIFICATION</scope>
    <source>
        <strain evidence="3">R3-111a-1</strain>
    </source>
</reference>
<dbReference type="VEuPathDB" id="FungiDB:GGTG_06552"/>
<evidence type="ECO:0000256" key="1">
    <source>
        <dbReference type="SAM" id="Phobius"/>
    </source>
</evidence>
<evidence type="ECO:0000313" key="2">
    <source>
        <dbReference type="EMBL" id="EJT76635.1"/>
    </source>
</evidence>
<dbReference type="AlphaFoldDB" id="J3NZ52"/>
<keyword evidence="1" id="KW-0472">Membrane</keyword>
<organism evidence="2">
    <name type="scientific">Gaeumannomyces tritici (strain R3-111a-1)</name>
    <name type="common">Wheat and barley take-all root rot fungus</name>
    <name type="synonym">Gaeumannomyces graminis var. tritici</name>
    <dbReference type="NCBI Taxonomy" id="644352"/>
    <lineage>
        <taxon>Eukaryota</taxon>
        <taxon>Fungi</taxon>
        <taxon>Dikarya</taxon>
        <taxon>Ascomycota</taxon>
        <taxon>Pezizomycotina</taxon>
        <taxon>Sordariomycetes</taxon>
        <taxon>Sordariomycetidae</taxon>
        <taxon>Magnaporthales</taxon>
        <taxon>Magnaporthaceae</taxon>
        <taxon>Gaeumannomyces</taxon>
    </lineage>
</organism>
<dbReference type="GeneID" id="20347010"/>
<name>J3NZ52_GAET3</name>
<feature type="transmembrane region" description="Helical" evidence="1">
    <location>
        <begin position="232"/>
        <end position="253"/>
    </location>
</feature>
<reference evidence="4" key="1">
    <citation type="submission" date="2010-07" db="EMBL/GenBank/DDBJ databases">
        <title>The genome sequence of Gaeumannomyces graminis var. tritici strain R3-111a-1.</title>
        <authorList>
            <consortium name="The Broad Institute Genome Sequencing Platform"/>
            <person name="Ma L.-J."/>
            <person name="Dead R."/>
            <person name="Young S."/>
            <person name="Zeng Q."/>
            <person name="Koehrsen M."/>
            <person name="Alvarado L."/>
            <person name="Berlin A."/>
            <person name="Chapman S.B."/>
            <person name="Chen Z."/>
            <person name="Freedman E."/>
            <person name="Gellesch M."/>
            <person name="Goldberg J."/>
            <person name="Griggs A."/>
            <person name="Gujja S."/>
            <person name="Heilman E.R."/>
            <person name="Heiman D."/>
            <person name="Hepburn T."/>
            <person name="Howarth C."/>
            <person name="Jen D."/>
            <person name="Larson L."/>
            <person name="Mehta T."/>
            <person name="Neiman D."/>
            <person name="Pearson M."/>
            <person name="Roberts A."/>
            <person name="Saif S."/>
            <person name="Shea T."/>
            <person name="Shenoy N."/>
            <person name="Sisk P."/>
            <person name="Stolte C."/>
            <person name="Sykes S."/>
            <person name="Walk T."/>
            <person name="White J."/>
            <person name="Yandava C."/>
            <person name="Haas B."/>
            <person name="Nusbaum C."/>
            <person name="Birren B."/>
        </authorList>
    </citation>
    <scope>NUCLEOTIDE SEQUENCE [LARGE SCALE GENOMIC DNA]</scope>
    <source>
        <strain evidence="4">R3-111a-1</strain>
    </source>
</reference>
<reference evidence="2" key="2">
    <citation type="submission" date="2010-07" db="EMBL/GenBank/DDBJ databases">
        <authorList>
            <consortium name="The Broad Institute Genome Sequencing Platform"/>
            <consortium name="Broad Institute Genome Sequencing Center for Infectious Disease"/>
            <person name="Ma L.-J."/>
            <person name="Dead R."/>
            <person name="Young S."/>
            <person name="Zeng Q."/>
            <person name="Koehrsen M."/>
            <person name="Alvarado L."/>
            <person name="Berlin A."/>
            <person name="Chapman S.B."/>
            <person name="Chen Z."/>
            <person name="Freedman E."/>
            <person name="Gellesch M."/>
            <person name="Goldberg J."/>
            <person name="Griggs A."/>
            <person name="Gujja S."/>
            <person name="Heilman E.R."/>
            <person name="Heiman D."/>
            <person name="Hepburn T."/>
            <person name="Howarth C."/>
            <person name="Jen D."/>
            <person name="Larson L."/>
            <person name="Mehta T."/>
            <person name="Neiman D."/>
            <person name="Pearson M."/>
            <person name="Roberts A."/>
            <person name="Saif S."/>
            <person name="Shea T."/>
            <person name="Shenoy N."/>
            <person name="Sisk P."/>
            <person name="Stolte C."/>
            <person name="Sykes S."/>
            <person name="Walk T."/>
            <person name="White J."/>
            <person name="Yandava C."/>
            <person name="Haas B."/>
            <person name="Nusbaum C."/>
            <person name="Birren B."/>
        </authorList>
    </citation>
    <scope>NUCLEOTIDE SEQUENCE</scope>
    <source>
        <strain evidence="2">R3-111a-1</strain>
    </source>
</reference>
<proteinExistence type="predicted"/>
<dbReference type="EnsemblFungi" id="EJT76635">
    <property type="protein sequence ID" value="EJT76635"/>
    <property type="gene ID" value="GGTG_06552"/>
</dbReference>
<dbReference type="OrthoDB" id="5208526at2759"/>
<gene>
    <name evidence="3" type="primary">20347010</name>
    <name evidence="2" type="ORF">GGTG_06552</name>
</gene>
<dbReference type="eggNOG" id="ENOG502RNPJ">
    <property type="taxonomic scope" value="Eukaryota"/>
</dbReference>